<dbReference type="EMBL" id="NBNE01000428">
    <property type="protein sequence ID" value="OWZ19553.1"/>
    <property type="molecule type" value="Genomic_DNA"/>
</dbReference>
<sequence length="418" mass="47956">MPFYFHCIRPNDKKQPSVVSSDLVEQQWRSQRLFRQVEICRDSSFLLKEPYDLNGVTCDDESLLMWLKGLLGSDDGTPNVRVSASSMIQFKSISLVEKLELLLESREAEAATRIQSLFLMIVWRHRYISKKRERRGLSNELLAWYGLEKKDTVKKLLEKYNGREDELQSKLELKKKSKFQEEKTMHQLASDIHALCLSTQGGLDSQAVNDILNDDTMRELLQHNEKIVLALRDMSLNPDILTSQLADYELRSFYQKLWAAYHDALVEVGDDPEMILFHSEDDGFRATLERFLDTLVLEKQREEEQRALAAITNLVQPLTVDEEVLEVHGSAGVGDEDAEMLELLMSVQFGPSLMAAMNQDSYFVQALQDPILMTSMHQLMANPKDFATSATLQHPAVREFFLKLIALSFAVQEQSDEE</sequence>
<organism evidence="1 2">
    <name type="scientific">Phytophthora megakarya</name>
    <dbReference type="NCBI Taxonomy" id="4795"/>
    <lineage>
        <taxon>Eukaryota</taxon>
        <taxon>Sar</taxon>
        <taxon>Stramenopiles</taxon>
        <taxon>Oomycota</taxon>
        <taxon>Peronosporomycetes</taxon>
        <taxon>Peronosporales</taxon>
        <taxon>Peronosporaceae</taxon>
        <taxon>Phytophthora</taxon>
    </lineage>
</organism>
<proteinExistence type="predicted"/>
<comment type="caution">
    <text evidence="1">The sequence shown here is derived from an EMBL/GenBank/DDBJ whole genome shotgun (WGS) entry which is preliminary data.</text>
</comment>
<dbReference type="SUPFAM" id="SSF52540">
    <property type="entry name" value="P-loop containing nucleoside triphosphate hydrolases"/>
    <property type="match status" value="1"/>
</dbReference>
<dbReference type="AlphaFoldDB" id="A0A225WPD4"/>
<accession>A0A225WPD4</accession>
<evidence type="ECO:0000313" key="1">
    <source>
        <dbReference type="EMBL" id="OWZ19553.1"/>
    </source>
</evidence>
<reference evidence="2" key="1">
    <citation type="submission" date="2017-03" db="EMBL/GenBank/DDBJ databases">
        <title>Phytopthora megakarya and P. palmivora, two closely related causual agents of cacao black pod achieved similar genome size and gene model numbers by different mechanisms.</title>
        <authorList>
            <person name="Ali S."/>
            <person name="Shao J."/>
            <person name="Larry D.J."/>
            <person name="Kronmiller B."/>
            <person name="Shen D."/>
            <person name="Strem M.D."/>
            <person name="Melnick R.L."/>
            <person name="Guiltinan M.J."/>
            <person name="Tyler B.M."/>
            <person name="Meinhardt L.W."/>
            <person name="Bailey B.A."/>
        </authorList>
    </citation>
    <scope>NUCLEOTIDE SEQUENCE [LARGE SCALE GENOMIC DNA]</scope>
    <source>
        <strain evidence="2">zdho120</strain>
    </source>
</reference>
<evidence type="ECO:0000313" key="2">
    <source>
        <dbReference type="Proteomes" id="UP000198211"/>
    </source>
</evidence>
<gene>
    <name evidence="1" type="ORF">PHMEG_0006173</name>
</gene>
<dbReference type="PROSITE" id="PS50096">
    <property type="entry name" value="IQ"/>
    <property type="match status" value="1"/>
</dbReference>
<dbReference type="Proteomes" id="UP000198211">
    <property type="component" value="Unassembled WGS sequence"/>
</dbReference>
<dbReference type="InterPro" id="IPR027417">
    <property type="entry name" value="P-loop_NTPase"/>
</dbReference>
<dbReference type="OrthoDB" id="185175at2759"/>
<protein>
    <submittedName>
        <fullName evidence="1">Uncharacterized protein</fullName>
    </submittedName>
</protein>
<keyword evidence="2" id="KW-1185">Reference proteome</keyword>
<name>A0A225WPD4_9STRA</name>